<dbReference type="PANTHER" id="PTHR33677:SF3">
    <property type="entry name" value="COPPER-SENSING TRANSCRIPTIONAL REPRESSOR RICR"/>
    <property type="match status" value="1"/>
</dbReference>
<dbReference type="AlphaFoldDB" id="A0A0T5ZYB6"/>
<evidence type="ECO:0000313" key="1">
    <source>
        <dbReference type="EMBL" id="KRT67796.1"/>
    </source>
</evidence>
<dbReference type="EMBL" id="LDXK01000001">
    <property type="protein sequence ID" value="KRT67796.1"/>
    <property type="molecule type" value="Genomic_DNA"/>
</dbReference>
<dbReference type="Proteomes" id="UP000051297">
    <property type="component" value="Unassembled WGS sequence"/>
</dbReference>
<gene>
    <name evidence="1" type="ORF">XU08_C0001G0206</name>
</gene>
<dbReference type="GO" id="GO:0003677">
    <property type="term" value="F:DNA binding"/>
    <property type="evidence" value="ECO:0007669"/>
    <property type="project" value="InterPro"/>
</dbReference>
<dbReference type="Pfam" id="PF02583">
    <property type="entry name" value="Trns_repr_metal"/>
    <property type="match status" value="1"/>
</dbReference>
<comment type="caution">
    <text evidence="1">The sequence shown here is derived from an EMBL/GenBank/DDBJ whole genome shotgun (WGS) entry which is preliminary data.</text>
</comment>
<reference evidence="1 2" key="1">
    <citation type="submission" date="2015-05" db="EMBL/GenBank/DDBJ databases">
        <title>Critical biogeochemical functions in the subsurface are associated with bacteria from new phyla and little studied lineages.</title>
        <authorList>
            <person name="Hug L.A."/>
            <person name="Thomas B.C."/>
            <person name="Sharon I."/>
            <person name="Brown C.T."/>
            <person name="Sharma R."/>
            <person name="Hettich R.L."/>
            <person name="Wilkins M.J."/>
            <person name="Williams K.H."/>
            <person name="Singh A."/>
            <person name="Banfield J.F."/>
        </authorList>
    </citation>
    <scope>NUCLEOTIDE SEQUENCE [LARGE SCALE GENOMIC DNA]</scope>
    <source>
        <strain evidence="1">CSP1-7</strain>
    </source>
</reference>
<accession>A0A0T5ZYB6</accession>
<protein>
    <submittedName>
        <fullName evidence="1">Uncharacterized protein</fullName>
    </submittedName>
</protein>
<dbReference type="STRING" id="1576480.XU08_C0001G0206"/>
<evidence type="ECO:0000313" key="2">
    <source>
        <dbReference type="Proteomes" id="UP000051297"/>
    </source>
</evidence>
<dbReference type="Gene3D" id="1.20.58.1000">
    <property type="entry name" value="Metal-sensitive repressor, helix protomer"/>
    <property type="match status" value="1"/>
</dbReference>
<proteinExistence type="predicted"/>
<organism evidence="1 2">
    <name type="scientific">candidate division WWE3 bacterium CSP1-7</name>
    <dbReference type="NCBI Taxonomy" id="1576480"/>
    <lineage>
        <taxon>Bacteria</taxon>
        <taxon>Katanobacteria</taxon>
    </lineage>
</organism>
<dbReference type="InterPro" id="IPR038390">
    <property type="entry name" value="Metal_Tscrpt_repr_sf"/>
</dbReference>
<name>A0A0T5ZYB6_UNCKA</name>
<sequence length="87" mass="10072">MKASKESVKRRLQILKGQLGGLEKMVDEDRYCMDVLTLSLAIQRAMKEMDHLIMEEHMNSCVQEGVRSGKSKEVTKELMDLFEVIRK</sequence>
<dbReference type="GO" id="GO:0046872">
    <property type="term" value="F:metal ion binding"/>
    <property type="evidence" value="ECO:0007669"/>
    <property type="project" value="InterPro"/>
</dbReference>
<dbReference type="GO" id="GO:0045892">
    <property type="term" value="P:negative regulation of DNA-templated transcription"/>
    <property type="evidence" value="ECO:0007669"/>
    <property type="project" value="UniProtKB-ARBA"/>
</dbReference>
<dbReference type="PANTHER" id="PTHR33677">
    <property type="entry name" value="TRANSCRIPTIONAL REPRESSOR FRMR-RELATED"/>
    <property type="match status" value="1"/>
</dbReference>
<dbReference type="InterPro" id="IPR003735">
    <property type="entry name" value="Metal_Tscrpt_repr"/>
</dbReference>